<accession>A0AAD8GXQ6</accession>
<feature type="chain" id="PRO_5042073614" evidence="1">
    <location>
        <begin position="17"/>
        <end position="201"/>
    </location>
</feature>
<dbReference type="Proteomes" id="UP001237642">
    <property type="component" value="Unassembled WGS sequence"/>
</dbReference>
<keyword evidence="3" id="KW-1185">Reference proteome</keyword>
<dbReference type="EMBL" id="JAUIZM010000011">
    <property type="protein sequence ID" value="KAK1356616.1"/>
    <property type="molecule type" value="Genomic_DNA"/>
</dbReference>
<feature type="signal peptide" evidence="1">
    <location>
        <begin position="1"/>
        <end position="16"/>
    </location>
</feature>
<evidence type="ECO:0000313" key="3">
    <source>
        <dbReference type="Proteomes" id="UP001237642"/>
    </source>
</evidence>
<protein>
    <submittedName>
        <fullName evidence="2">Uncharacterized protein</fullName>
    </submittedName>
</protein>
<sequence>MVLHLLALVKLKLLAATSPSYNPLFPLLAYPFVLKVCIGMTHDLRQIYANVTHFSRFFLFRLCRIVFHGRQEDGLRTTVDMVLHLLALVKLKLLVATHSSVNPLFPCLLYPYVLKICIGLRYDLPQAYANITNFSRFFLFRLGHVIFHGRQENGFGNASRWRRALRLVCDLVDDIVNRAIPANADSPWSSSSTQTFGLITL</sequence>
<organism evidence="2 3">
    <name type="scientific">Heracleum sosnowskyi</name>
    <dbReference type="NCBI Taxonomy" id="360622"/>
    <lineage>
        <taxon>Eukaryota</taxon>
        <taxon>Viridiplantae</taxon>
        <taxon>Streptophyta</taxon>
        <taxon>Embryophyta</taxon>
        <taxon>Tracheophyta</taxon>
        <taxon>Spermatophyta</taxon>
        <taxon>Magnoliopsida</taxon>
        <taxon>eudicotyledons</taxon>
        <taxon>Gunneridae</taxon>
        <taxon>Pentapetalae</taxon>
        <taxon>asterids</taxon>
        <taxon>campanulids</taxon>
        <taxon>Apiales</taxon>
        <taxon>Apiaceae</taxon>
        <taxon>Apioideae</taxon>
        <taxon>apioid superclade</taxon>
        <taxon>Tordylieae</taxon>
        <taxon>Tordyliinae</taxon>
        <taxon>Heracleum</taxon>
    </lineage>
</organism>
<proteinExistence type="predicted"/>
<dbReference type="PANTHER" id="PTHR38925">
    <property type="entry name" value="PROTEIN, PUTATIVE-RELATED"/>
    <property type="match status" value="1"/>
</dbReference>
<comment type="caution">
    <text evidence="2">The sequence shown here is derived from an EMBL/GenBank/DDBJ whole genome shotgun (WGS) entry which is preliminary data.</text>
</comment>
<dbReference type="AlphaFoldDB" id="A0AAD8GXQ6"/>
<name>A0AAD8GXQ6_9APIA</name>
<dbReference type="PANTHER" id="PTHR38925:SF1">
    <property type="entry name" value="PROTEIN, PUTATIVE-RELATED"/>
    <property type="match status" value="1"/>
</dbReference>
<reference evidence="2" key="2">
    <citation type="submission" date="2023-05" db="EMBL/GenBank/DDBJ databases">
        <authorList>
            <person name="Schelkunov M.I."/>
        </authorList>
    </citation>
    <scope>NUCLEOTIDE SEQUENCE</scope>
    <source>
        <strain evidence="2">Hsosn_3</strain>
        <tissue evidence="2">Leaf</tissue>
    </source>
</reference>
<evidence type="ECO:0000313" key="2">
    <source>
        <dbReference type="EMBL" id="KAK1356616.1"/>
    </source>
</evidence>
<gene>
    <name evidence="2" type="ORF">POM88_049872</name>
</gene>
<keyword evidence="1" id="KW-0732">Signal</keyword>
<evidence type="ECO:0000256" key="1">
    <source>
        <dbReference type="SAM" id="SignalP"/>
    </source>
</evidence>
<reference evidence="2" key="1">
    <citation type="submission" date="2023-02" db="EMBL/GenBank/DDBJ databases">
        <title>Genome of toxic invasive species Heracleum sosnowskyi carries increased number of genes despite the absence of recent whole-genome duplications.</title>
        <authorList>
            <person name="Schelkunov M."/>
            <person name="Shtratnikova V."/>
            <person name="Makarenko M."/>
            <person name="Klepikova A."/>
            <person name="Omelchenko D."/>
            <person name="Novikova G."/>
            <person name="Obukhova E."/>
            <person name="Bogdanov V."/>
            <person name="Penin A."/>
            <person name="Logacheva M."/>
        </authorList>
    </citation>
    <scope>NUCLEOTIDE SEQUENCE</scope>
    <source>
        <strain evidence="2">Hsosn_3</strain>
        <tissue evidence="2">Leaf</tissue>
    </source>
</reference>